<dbReference type="NCBIfam" id="NF047353">
    <property type="entry name" value="tube_lmo2291"/>
    <property type="match status" value="1"/>
</dbReference>
<evidence type="ECO:0000313" key="1">
    <source>
        <dbReference type="EMBL" id="NOJ83440.1"/>
    </source>
</evidence>
<evidence type="ECO:0000313" key="2">
    <source>
        <dbReference type="Proteomes" id="UP000533080"/>
    </source>
</evidence>
<organism evidence="1 2">
    <name type="scientific">Myxococcus xanthus</name>
    <dbReference type="NCBI Taxonomy" id="34"/>
    <lineage>
        <taxon>Bacteria</taxon>
        <taxon>Pseudomonadati</taxon>
        <taxon>Myxococcota</taxon>
        <taxon>Myxococcia</taxon>
        <taxon>Myxococcales</taxon>
        <taxon>Cystobacterineae</taxon>
        <taxon>Myxococcaceae</taxon>
        <taxon>Myxococcus</taxon>
    </lineage>
</organism>
<evidence type="ECO:0008006" key="3">
    <source>
        <dbReference type="Google" id="ProtNLM"/>
    </source>
</evidence>
<protein>
    <recommendedName>
        <fullName evidence="3">Phage tail protein</fullName>
    </recommendedName>
</protein>
<dbReference type="InterPro" id="IPR011855">
    <property type="entry name" value="Phgtail_TP901_1"/>
</dbReference>
<dbReference type="Proteomes" id="UP000533080">
    <property type="component" value="Unassembled WGS sequence"/>
</dbReference>
<dbReference type="AlphaFoldDB" id="A0A7Y4IRL8"/>
<comment type="caution">
    <text evidence="1">The sequence shown here is derived from an EMBL/GenBank/DDBJ whole genome shotgun (WGS) entry which is preliminary data.</text>
</comment>
<dbReference type="Pfam" id="PF06199">
    <property type="entry name" value="Phage_tail_2"/>
    <property type="match status" value="1"/>
</dbReference>
<dbReference type="RefSeq" id="WP_171445203.1">
    <property type="nucleotide sequence ID" value="NZ_JABFNS010000038.1"/>
</dbReference>
<sequence>MTASAAYVDALHLVADTTTEPGPTNLLDGMSEATVAFSADTVDTNYFGSDGFKRRKKTLKDFSSSISGHLFKGSPPHVLLKSAFMADSVIYLIVIEDADGAPGSRGWRYPVTVDTYEEGKSVADLVTLSATLNGAGAPVAI</sequence>
<gene>
    <name evidence="1" type="ORF">HNV28_34895</name>
</gene>
<dbReference type="EMBL" id="JABFNT010000196">
    <property type="protein sequence ID" value="NOJ83440.1"/>
    <property type="molecule type" value="Genomic_DNA"/>
</dbReference>
<proteinExistence type="predicted"/>
<reference evidence="1 2" key="1">
    <citation type="submission" date="2020-05" db="EMBL/GenBank/DDBJ databases">
        <authorList>
            <person name="Whitworth D."/>
        </authorList>
    </citation>
    <scope>NUCLEOTIDE SEQUENCE [LARGE SCALE GENOMIC DNA]</scope>
    <source>
        <strain evidence="1 2">AM005</strain>
    </source>
</reference>
<name>A0A7Y4IRL8_MYXXA</name>
<accession>A0A7Y4IRL8</accession>